<evidence type="ECO:0000256" key="3">
    <source>
        <dbReference type="ARBA" id="ARBA00022898"/>
    </source>
</evidence>
<dbReference type="AlphaFoldDB" id="A0A381NNY2"/>
<keyword evidence="2" id="KW-0808">Transferase</keyword>
<dbReference type="EMBL" id="UINC01000488">
    <property type="protein sequence ID" value="SUZ56237.1"/>
    <property type="molecule type" value="Genomic_DNA"/>
</dbReference>
<proteinExistence type="predicted"/>
<reference evidence="5" key="1">
    <citation type="submission" date="2018-05" db="EMBL/GenBank/DDBJ databases">
        <authorList>
            <person name="Lanie J.A."/>
            <person name="Ng W.-L."/>
            <person name="Kazmierczak K.M."/>
            <person name="Andrzejewski T.M."/>
            <person name="Davidsen T.M."/>
            <person name="Wayne K.J."/>
            <person name="Tettelin H."/>
            <person name="Glass J.I."/>
            <person name="Rusch D."/>
            <person name="Podicherti R."/>
            <person name="Tsui H.-C.T."/>
            <person name="Winkler M.E."/>
        </authorList>
    </citation>
    <scope>NUCLEOTIDE SEQUENCE</scope>
</reference>
<evidence type="ECO:0000313" key="5">
    <source>
        <dbReference type="EMBL" id="SUZ56237.1"/>
    </source>
</evidence>
<dbReference type="InterPro" id="IPR015424">
    <property type="entry name" value="PyrdxlP-dep_Trfase"/>
</dbReference>
<accession>A0A381NNY2</accession>
<keyword evidence="3" id="KW-0663">Pyridoxal phosphate</keyword>
<protein>
    <recommendedName>
        <fullName evidence="4">Aminotransferase class I/classII large domain-containing protein</fullName>
    </recommendedName>
</protein>
<dbReference type="PANTHER" id="PTHR43643:SF3">
    <property type="entry name" value="HISTIDINOL-PHOSPHATE AMINOTRANSFERASE"/>
    <property type="match status" value="1"/>
</dbReference>
<evidence type="ECO:0000259" key="4">
    <source>
        <dbReference type="Pfam" id="PF00155"/>
    </source>
</evidence>
<dbReference type="PANTHER" id="PTHR43643">
    <property type="entry name" value="HISTIDINOL-PHOSPHATE AMINOTRANSFERASE 2"/>
    <property type="match status" value="1"/>
</dbReference>
<dbReference type="Gene3D" id="3.40.640.10">
    <property type="entry name" value="Type I PLP-dependent aspartate aminotransferase-like (Major domain)"/>
    <property type="match status" value="1"/>
</dbReference>
<keyword evidence="1" id="KW-0032">Aminotransferase</keyword>
<dbReference type="Pfam" id="PF00155">
    <property type="entry name" value="Aminotran_1_2"/>
    <property type="match status" value="1"/>
</dbReference>
<dbReference type="InterPro" id="IPR015422">
    <property type="entry name" value="PyrdxlP-dep_Trfase_small"/>
</dbReference>
<dbReference type="GO" id="GO:0008483">
    <property type="term" value="F:transaminase activity"/>
    <property type="evidence" value="ECO:0007669"/>
    <property type="project" value="UniProtKB-KW"/>
</dbReference>
<dbReference type="Gene3D" id="3.90.1150.10">
    <property type="entry name" value="Aspartate Aminotransferase, domain 1"/>
    <property type="match status" value="1"/>
</dbReference>
<name>A0A381NNY2_9ZZZZ</name>
<dbReference type="InterPro" id="IPR015421">
    <property type="entry name" value="PyrdxlP-dep_Trfase_major"/>
</dbReference>
<dbReference type="SUPFAM" id="SSF53383">
    <property type="entry name" value="PLP-dependent transferases"/>
    <property type="match status" value="1"/>
</dbReference>
<evidence type="ECO:0000256" key="1">
    <source>
        <dbReference type="ARBA" id="ARBA00022576"/>
    </source>
</evidence>
<dbReference type="CDD" id="cd00609">
    <property type="entry name" value="AAT_like"/>
    <property type="match status" value="1"/>
</dbReference>
<dbReference type="InterPro" id="IPR050106">
    <property type="entry name" value="HistidinolP_aminotransfase"/>
</dbReference>
<organism evidence="5">
    <name type="scientific">marine metagenome</name>
    <dbReference type="NCBI Taxonomy" id="408172"/>
    <lineage>
        <taxon>unclassified sequences</taxon>
        <taxon>metagenomes</taxon>
        <taxon>ecological metagenomes</taxon>
    </lineage>
</organism>
<gene>
    <name evidence="5" type="ORF">METZ01_LOCUS9091</name>
</gene>
<dbReference type="GO" id="GO:0030170">
    <property type="term" value="F:pyridoxal phosphate binding"/>
    <property type="evidence" value="ECO:0007669"/>
    <property type="project" value="InterPro"/>
</dbReference>
<feature type="domain" description="Aminotransferase class I/classII large" evidence="4">
    <location>
        <begin position="76"/>
        <end position="373"/>
    </location>
</feature>
<sequence>MENHAKNVWTLSIQRARNKIASAYAHSGGNMDRRGFVTTGLAASIAGVSGGGGTLAAMLDRTPGWRTGKTLADGTVKLSSNENPLGLSPDAREAVIESLVDANRYPGDYRGPLMEELARYLDVKVDNLTLGFGSTEILQIAVQAFQGPNTPLIIAQPTFEDISDYQDTMPFEVEAIPLTKDLQHDIGRMRESSMRRPSVVYFCNPNNPTGTITSSRDIDAWIAEAPETTTFLMDEAYLEYASDDSFWPAMKWIEEKPNVIVIRTFSKIFAMAGLRLGYSVSHPTTARRLNEHTVQNSPSVVAGAAGIASLKDKGLVERAITMNAESKEIVHQTLDGLGLDYLPTNTNFIMHRIKGDLGEYRNRMADEGLLVGRDFPPMLDYNRLSFGLPNEMDRWAETIKGFRNKGWI</sequence>
<dbReference type="InterPro" id="IPR004839">
    <property type="entry name" value="Aminotransferase_I/II_large"/>
</dbReference>
<evidence type="ECO:0000256" key="2">
    <source>
        <dbReference type="ARBA" id="ARBA00022679"/>
    </source>
</evidence>